<evidence type="ECO:0000313" key="2">
    <source>
        <dbReference type="EMBL" id="ELS56380.1"/>
    </source>
</evidence>
<sequence length="130" mass="13896">MRPLLPHTRAGDPRFVPPVIPVDPRPHSPTAPGAHSPSAMRPCPPSAVRPRPPLHRSPAPAPHRSPASAHPGPTPFLTFAQPSPALARPRPPSPALAHLRSPASPARDHRPRPALIFRAALRVAVVTWQS</sequence>
<feature type="region of interest" description="Disordered" evidence="1">
    <location>
        <begin position="1"/>
        <end position="111"/>
    </location>
</feature>
<accession>L8PIV7</accession>
<feature type="compositionally biased region" description="Low complexity" evidence="1">
    <location>
        <begin position="56"/>
        <end position="71"/>
    </location>
</feature>
<name>L8PIV7_STRVR</name>
<proteinExistence type="predicted"/>
<dbReference type="PATRIC" id="fig|1160705.3.peg.2652"/>
<feature type="compositionally biased region" description="Pro residues" evidence="1">
    <location>
        <begin position="15"/>
        <end position="29"/>
    </location>
</feature>
<comment type="caution">
    <text evidence="2">The sequence shown here is derived from an EMBL/GenBank/DDBJ whole genome shotgun (WGS) entry which is preliminary data.</text>
</comment>
<reference evidence="2 3" key="1">
    <citation type="journal article" date="2013" name="Genome Announc.">
        <title>Draft Genome Sequence of Streptomyces viridochromogenes Strain Tu57, Producer of Avilamycin.</title>
        <authorList>
            <person name="Gruning B.A."/>
            <person name="Erxleben A."/>
            <person name="Hahnlein A."/>
            <person name="Gunther S."/>
        </authorList>
    </citation>
    <scope>NUCLEOTIDE SEQUENCE [LARGE SCALE GENOMIC DNA]</scope>
    <source>
        <strain evidence="2 3">Tue57</strain>
    </source>
</reference>
<protein>
    <submittedName>
        <fullName evidence="2">Uncharacterized protein</fullName>
    </submittedName>
</protein>
<evidence type="ECO:0000256" key="1">
    <source>
        <dbReference type="SAM" id="MobiDB-lite"/>
    </source>
</evidence>
<dbReference type="EMBL" id="AMLP01000088">
    <property type="protein sequence ID" value="ELS56380.1"/>
    <property type="molecule type" value="Genomic_DNA"/>
</dbReference>
<gene>
    <name evidence="2" type="ORF">STVIR_2677</name>
</gene>
<dbReference type="AlphaFoldDB" id="L8PIV7"/>
<evidence type="ECO:0000313" key="3">
    <source>
        <dbReference type="Proteomes" id="UP000011205"/>
    </source>
</evidence>
<dbReference type="Proteomes" id="UP000011205">
    <property type="component" value="Unassembled WGS sequence"/>
</dbReference>
<feature type="compositionally biased region" description="Pro residues" evidence="1">
    <location>
        <begin position="42"/>
        <end position="51"/>
    </location>
</feature>
<organism evidence="2 3">
    <name type="scientific">Streptomyces viridochromogenes Tue57</name>
    <dbReference type="NCBI Taxonomy" id="1160705"/>
    <lineage>
        <taxon>Bacteria</taxon>
        <taxon>Bacillati</taxon>
        <taxon>Actinomycetota</taxon>
        <taxon>Actinomycetes</taxon>
        <taxon>Kitasatosporales</taxon>
        <taxon>Streptomycetaceae</taxon>
        <taxon>Streptomyces</taxon>
    </lineage>
</organism>